<dbReference type="AlphaFoldDB" id="A0A0D7MRK1"/>
<feature type="transmembrane region" description="Helical" evidence="4">
    <location>
        <begin position="247"/>
        <end position="266"/>
    </location>
</feature>
<protein>
    <submittedName>
        <fullName evidence="6">Inner membrane transport protein YnfM</fullName>
    </submittedName>
    <submittedName>
        <fullName evidence="7">MFS transporter</fullName>
    </submittedName>
</protein>
<dbReference type="Pfam" id="PF07690">
    <property type="entry name" value="MFS_1"/>
    <property type="match status" value="1"/>
</dbReference>
<evidence type="ECO:0000256" key="2">
    <source>
        <dbReference type="ARBA" id="ARBA00022989"/>
    </source>
</evidence>
<feature type="transmembrane region" description="Helical" evidence="4">
    <location>
        <begin position="278"/>
        <end position="296"/>
    </location>
</feature>
<feature type="transmembrane region" description="Helical" evidence="4">
    <location>
        <begin position="167"/>
        <end position="186"/>
    </location>
</feature>
<dbReference type="PANTHER" id="PTHR42910:SF1">
    <property type="entry name" value="MAJOR FACILITATOR SUPERFAMILY (MFS) PROFILE DOMAIN-CONTAINING PROTEIN"/>
    <property type="match status" value="1"/>
</dbReference>
<dbReference type="PROSITE" id="PS50850">
    <property type="entry name" value="MFS"/>
    <property type="match status" value="1"/>
</dbReference>
<gene>
    <name evidence="6" type="primary">ynfM_2</name>
    <name evidence="7" type="ORF">CAZ10_34875</name>
    <name evidence="6" type="ORF">PAERUG_P19_London_7_VIM_2_05_10_06762</name>
</gene>
<feature type="transmembrane region" description="Helical" evidence="4">
    <location>
        <begin position="344"/>
        <end position="364"/>
    </location>
</feature>
<feature type="transmembrane region" description="Helical" evidence="4">
    <location>
        <begin position="78"/>
        <end position="96"/>
    </location>
</feature>
<name>A0A0D7MRK1_PSEAI</name>
<dbReference type="Proteomes" id="UP000045039">
    <property type="component" value="Unassembled WGS sequence"/>
</dbReference>
<accession>A0A1S1C4L6</accession>
<feature type="transmembrane region" description="Helical" evidence="4">
    <location>
        <begin position="302"/>
        <end position="323"/>
    </location>
</feature>
<keyword evidence="1 4" id="KW-0812">Transmembrane</keyword>
<comment type="caution">
    <text evidence="7">The sequence shown here is derived from an EMBL/GenBank/DDBJ whole genome shotgun (WGS) entry which is preliminary data.</text>
</comment>
<keyword evidence="2 4" id="KW-1133">Transmembrane helix</keyword>
<sequence length="403" mass="40746">MPSSPSSLPSALVLLFAVACGLSVANVYYAQPLLDVLGAEFAIGQAGVGLLFGATQAGCALALLLVVPLGDLLERRRLMFVQLLLLVLSLLLVGFAGDTLGLALGLLGLGLLGTAMTQGLLAYAAALAAPGERGRVVGAAQGGVVIGLLLARSLAGLLADLGGWRSVYLVSAASMGGLGLLLWRVLPAAPSNELGLTYRQLLGSMFDLLASQRVLQVRGLLGLLMFAAFGVFWSSLVLLLGAPPHSLSHSAIGAFGLVGALGALGAARAGSLADRGHAQALSGGALLLLLLSWLPLALGAHSLAALILGVLLLDLAGQAIHVLNQSLVFAIDPRAHSRLVGCYMLFYAAGSGLGASAGTAMYAWAGWDAVSLLGAAISLAALAFWWFTRGVGGEARTACANGA</sequence>
<dbReference type="GO" id="GO:0022857">
    <property type="term" value="F:transmembrane transporter activity"/>
    <property type="evidence" value="ECO:0007669"/>
    <property type="project" value="InterPro"/>
</dbReference>
<dbReference type="RefSeq" id="WP_003082806.1">
    <property type="nucleotide sequence ID" value="NZ_AP024513.1"/>
</dbReference>
<evidence type="ECO:0000259" key="5">
    <source>
        <dbReference type="PROSITE" id="PS50850"/>
    </source>
</evidence>
<reference evidence="6" key="2">
    <citation type="submission" date="2015-06" db="EMBL/GenBank/DDBJ databases">
        <authorList>
            <person name="Radhakrishnan R."/>
            <person name="Underwood A."/>
            <person name="Al-Shahib A."/>
        </authorList>
    </citation>
    <scope>NUCLEOTIDE SEQUENCE</scope>
    <source>
        <strain evidence="6">P19_London_7_VIM_2_05_10</strain>
    </source>
</reference>
<keyword evidence="3 4" id="KW-0472">Membrane</keyword>
<evidence type="ECO:0000313" key="8">
    <source>
        <dbReference type="Proteomes" id="UP000045039"/>
    </source>
</evidence>
<dbReference type="InterPro" id="IPR011701">
    <property type="entry name" value="MFS"/>
</dbReference>
<evidence type="ECO:0000313" key="7">
    <source>
        <dbReference type="EMBL" id="OTI55177.1"/>
    </source>
</evidence>
<accession>A0A0D7MRK1</accession>
<dbReference type="EMBL" id="NFFZ01000032">
    <property type="protein sequence ID" value="OTI55177.1"/>
    <property type="molecule type" value="Genomic_DNA"/>
</dbReference>
<feature type="transmembrane region" description="Helical" evidence="4">
    <location>
        <begin position="136"/>
        <end position="155"/>
    </location>
</feature>
<evidence type="ECO:0000256" key="1">
    <source>
        <dbReference type="ARBA" id="ARBA00022692"/>
    </source>
</evidence>
<dbReference type="PANTHER" id="PTHR42910">
    <property type="entry name" value="TRANSPORTER SCO4007-RELATED"/>
    <property type="match status" value="1"/>
</dbReference>
<feature type="transmembrane region" description="Helical" evidence="4">
    <location>
        <begin position="102"/>
        <end position="124"/>
    </location>
</feature>
<feature type="domain" description="Major facilitator superfamily (MFS) profile" evidence="5">
    <location>
        <begin position="12"/>
        <end position="392"/>
    </location>
</feature>
<evidence type="ECO:0000313" key="6">
    <source>
        <dbReference type="EMBL" id="CRQ10629.1"/>
    </source>
</evidence>
<feature type="transmembrane region" description="Helical" evidence="4">
    <location>
        <begin position="41"/>
        <end position="66"/>
    </location>
</feature>
<dbReference type="InterPro" id="IPR036259">
    <property type="entry name" value="MFS_trans_sf"/>
</dbReference>
<evidence type="ECO:0000256" key="4">
    <source>
        <dbReference type="SAM" id="Phobius"/>
    </source>
</evidence>
<reference evidence="7 9" key="3">
    <citation type="submission" date="2017-05" db="EMBL/GenBank/DDBJ databases">
        <authorList>
            <person name="Song R."/>
            <person name="Chenine A.L."/>
            <person name="Ruprecht R.M."/>
        </authorList>
    </citation>
    <scope>NUCLEOTIDE SEQUENCE [LARGE SCALE GENOMIC DNA]</scope>
    <source>
        <strain evidence="7 9">S567_C10_BS</strain>
    </source>
</reference>
<dbReference type="Proteomes" id="UP000194857">
    <property type="component" value="Unassembled WGS sequence"/>
</dbReference>
<evidence type="ECO:0000313" key="9">
    <source>
        <dbReference type="Proteomes" id="UP000194857"/>
    </source>
</evidence>
<reference evidence="8" key="1">
    <citation type="submission" date="2015-06" db="EMBL/GenBank/DDBJ databases">
        <authorList>
            <person name="Radhakrishnan Rajesh"/>
            <person name="Underwood Anthony"/>
            <person name="Al-Shahib Ali"/>
        </authorList>
    </citation>
    <scope>NUCLEOTIDE SEQUENCE [LARGE SCALE GENOMIC DNA]</scope>
    <source>
        <strain evidence="8">P19_London_7_VIM_2_05_10</strain>
    </source>
</reference>
<proteinExistence type="predicted"/>
<dbReference type="Gene3D" id="1.20.1250.20">
    <property type="entry name" value="MFS general substrate transporter like domains"/>
    <property type="match status" value="1"/>
</dbReference>
<dbReference type="InterPro" id="IPR020846">
    <property type="entry name" value="MFS_dom"/>
</dbReference>
<feature type="transmembrane region" description="Helical" evidence="4">
    <location>
        <begin position="370"/>
        <end position="387"/>
    </location>
</feature>
<dbReference type="CDD" id="cd17324">
    <property type="entry name" value="MFS_NepI_like"/>
    <property type="match status" value="1"/>
</dbReference>
<dbReference type="EMBL" id="CVVU01000273">
    <property type="protein sequence ID" value="CRQ10629.1"/>
    <property type="molecule type" value="Genomic_DNA"/>
</dbReference>
<feature type="transmembrane region" description="Helical" evidence="4">
    <location>
        <begin position="220"/>
        <end position="241"/>
    </location>
</feature>
<organism evidence="7 9">
    <name type="scientific">Pseudomonas aeruginosa</name>
    <dbReference type="NCBI Taxonomy" id="287"/>
    <lineage>
        <taxon>Bacteria</taxon>
        <taxon>Pseudomonadati</taxon>
        <taxon>Pseudomonadota</taxon>
        <taxon>Gammaproteobacteria</taxon>
        <taxon>Pseudomonadales</taxon>
        <taxon>Pseudomonadaceae</taxon>
        <taxon>Pseudomonas</taxon>
    </lineage>
</organism>
<dbReference type="SUPFAM" id="SSF103473">
    <property type="entry name" value="MFS general substrate transporter"/>
    <property type="match status" value="1"/>
</dbReference>
<evidence type="ECO:0000256" key="3">
    <source>
        <dbReference type="ARBA" id="ARBA00023136"/>
    </source>
</evidence>